<accession>A0A9P4S7P3</accession>
<dbReference type="AlphaFoldDB" id="A0A9P4S7P3"/>
<keyword evidence="1" id="KW-1133">Transmembrane helix</keyword>
<keyword evidence="1" id="KW-0812">Transmembrane</keyword>
<organism evidence="2 3">
    <name type="scientific">Patellaria atrata CBS 101060</name>
    <dbReference type="NCBI Taxonomy" id="1346257"/>
    <lineage>
        <taxon>Eukaryota</taxon>
        <taxon>Fungi</taxon>
        <taxon>Dikarya</taxon>
        <taxon>Ascomycota</taxon>
        <taxon>Pezizomycotina</taxon>
        <taxon>Dothideomycetes</taxon>
        <taxon>Dothideomycetes incertae sedis</taxon>
        <taxon>Patellariales</taxon>
        <taxon>Patellariaceae</taxon>
        <taxon>Patellaria</taxon>
    </lineage>
</organism>
<dbReference type="EMBL" id="MU006102">
    <property type="protein sequence ID" value="KAF2836767.1"/>
    <property type="molecule type" value="Genomic_DNA"/>
</dbReference>
<dbReference type="Proteomes" id="UP000799429">
    <property type="component" value="Unassembled WGS sequence"/>
</dbReference>
<proteinExistence type="predicted"/>
<reference evidence="2" key="1">
    <citation type="journal article" date="2020" name="Stud. Mycol.">
        <title>101 Dothideomycetes genomes: a test case for predicting lifestyles and emergence of pathogens.</title>
        <authorList>
            <person name="Haridas S."/>
            <person name="Albert R."/>
            <person name="Binder M."/>
            <person name="Bloem J."/>
            <person name="Labutti K."/>
            <person name="Salamov A."/>
            <person name="Andreopoulos B."/>
            <person name="Baker S."/>
            <person name="Barry K."/>
            <person name="Bills G."/>
            <person name="Bluhm B."/>
            <person name="Cannon C."/>
            <person name="Castanera R."/>
            <person name="Culley D."/>
            <person name="Daum C."/>
            <person name="Ezra D."/>
            <person name="Gonzalez J."/>
            <person name="Henrissat B."/>
            <person name="Kuo A."/>
            <person name="Liang C."/>
            <person name="Lipzen A."/>
            <person name="Lutzoni F."/>
            <person name="Magnuson J."/>
            <person name="Mondo S."/>
            <person name="Nolan M."/>
            <person name="Ohm R."/>
            <person name="Pangilinan J."/>
            <person name="Park H.-J."/>
            <person name="Ramirez L."/>
            <person name="Alfaro M."/>
            <person name="Sun H."/>
            <person name="Tritt A."/>
            <person name="Yoshinaga Y."/>
            <person name="Zwiers L.-H."/>
            <person name="Turgeon B."/>
            <person name="Goodwin S."/>
            <person name="Spatafora J."/>
            <person name="Crous P."/>
            <person name="Grigoriev I."/>
        </authorList>
    </citation>
    <scope>NUCLEOTIDE SEQUENCE</scope>
    <source>
        <strain evidence="2">CBS 101060</strain>
    </source>
</reference>
<evidence type="ECO:0000256" key="1">
    <source>
        <dbReference type="SAM" id="Phobius"/>
    </source>
</evidence>
<gene>
    <name evidence="2" type="ORF">M501DRAFT_229335</name>
</gene>
<evidence type="ECO:0000313" key="2">
    <source>
        <dbReference type="EMBL" id="KAF2836767.1"/>
    </source>
</evidence>
<evidence type="ECO:0000313" key="3">
    <source>
        <dbReference type="Proteomes" id="UP000799429"/>
    </source>
</evidence>
<feature type="transmembrane region" description="Helical" evidence="1">
    <location>
        <begin position="43"/>
        <end position="62"/>
    </location>
</feature>
<sequence>MDAALVLRSCGLLSPLIVSGIFVARWTSKRNQPHGFHPSPDNWYGVLRTIFAALIHPAIIGCPRKMLGYQKQAAGCPFSLHGLLSPSVCVSKSWRKDPRTVYAVILAVRCPN</sequence>
<keyword evidence="1" id="KW-0472">Membrane</keyword>
<protein>
    <submittedName>
        <fullName evidence="2">Uncharacterized protein</fullName>
    </submittedName>
</protein>
<comment type="caution">
    <text evidence="2">The sequence shown here is derived from an EMBL/GenBank/DDBJ whole genome shotgun (WGS) entry which is preliminary data.</text>
</comment>
<keyword evidence="3" id="KW-1185">Reference proteome</keyword>
<name>A0A9P4S7P3_9PEZI</name>